<keyword evidence="1" id="KW-0812">Transmembrane</keyword>
<proteinExistence type="predicted"/>
<feature type="transmembrane region" description="Helical" evidence="1">
    <location>
        <begin position="104"/>
        <end position="129"/>
    </location>
</feature>
<protein>
    <recommendedName>
        <fullName evidence="4">Peptidase M50-like protein</fullName>
    </recommendedName>
</protein>
<evidence type="ECO:0000256" key="1">
    <source>
        <dbReference type="SAM" id="Phobius"/>
    </source>
</evidence>
<dbReference type="OrthoDB" id="5148132at2"/>
<feature type="transmembrane region" description="Helical" evidence="1">
    <location>
        <begin position="141"/>
        <end position="161"/>
    </location>
</feature>
<accession>A0A4R1MLF6</accession>
<keyword evidence="3" id="KW-1185">Reference proteome</keyword>
<name>A0A4R1MLF6_9FIRM</name>
<evidence type="ECO:0008006" key="4">
    <source>
        <dbReference type="Google" id="ProtNLM"/>
    </source>
</evidence>
<feature type="transmembrane region" description="Helical" evidence="1">
    <location>
        <begin position="15"/>
        <end position="38"/>
    </location>
</feature>
<gene>
    <name evidence="2" type="ORF">EDC19_1837</name>
</gene>
<dbReference type="AlphaFoldDB" id="A0A4R1MLF6"/>
<evidence type="ECO:0000313" key="3">
    <source>
        <dbReference type="Proteomes" id="UP000294545"/>
    </source>
</evidence>
<sequence>MMESVISRGIIESVIYLFIMAGLVVIHEFGHLLAGFMLGIPKKRMSIQFVDRKPEKGLMRSLVFSISPHIVLLDNKNSKVSPSPNEMEKYVGILEQFIPSEKKMFWFVAGGHTFELIIVLSMAIVSIISNHNLLFEMSFRITHMSLVLDIIYLLIDLFSALKSKELTGGDFSGQWAISPIKTIIFYAFYFTTLISAWILLK</sequence>
<reference evidence="2 3" key="1">
    <citation type="submission" date="2019-03" db="EMBL/GenBank/DDBJ databases">
        <title>Genomic Encyclopedia of Type Strains, Phase IV (KMG-IV): sequencing the most valuable type-strain genomes for metagenomic binning, comparative biology and taxonomic classification.</title>
        <authorList>
            <person name="Goeker M."/>
        </authorList>
    </citation>
    <scope>NUCLEOTIDE SEQUENCE [LARGE SCALE GENOMIC DNA]</scope>
    <source>
        <strain evidence="2 3">DSM 24176</strain>
    </source>
</reference>
<dbReference type="Proteomes" id="UP000294545">
    <property type="component" value="Unassembled WGS sequence"/>
</dbReference>
<dbReference type="RefSeq" id="WP_132282546.1">
    <property type="nucleotide sequence ID" value="NZ_SMGQ01000013.1"/>
</dbReference>
<organism evidence="2 3">
    <name type="scientific">Natranaerovirga hydrolytica</name>
    <dbReference type="NCBI Taxonomy" id="680378"/>
    <lineage>
        <taxon>Bacteria</taxon>
        <taxon>Bacillati</taxon>
        <taxon>Bacillota</taxon>
        <taxon>Clostridia</taxon>
        <taxon>Lachnospirales</taxon>
        <taxon>Natranaerovirgaceae</taxon>
        <taxon>Natranaerovirga</taxon>
    </lineage>
</organism>
<keyword evidence="1" id="KW-1133">Transmembrane helix</keyword>
<evidence type="ECO:0000313" key="2">
    <source>
        <dbReference type="EMBL" id="TCK92682.1"/>
    </source>
</evidence>
<feature type="transmembrane region" description="Helical" evidence="1">
    <location>
        <begin position="182"/>
        <end position="200"/>
    </location>
</feature>
<comment type="caution">
    <text evidence="2">The sequence shown here is derived from an EMBL/GenBank/DDBJ whole genome shotgun (WGS) entry which is preliminary data.</text>
</comment>
<keyword evidence="1" id="KW-0472">Membrane</keyword>
<dbReference type="EMBL" id="SMGQ01000013">
    <property type="protein sequence ID" value="TCK92682.1"/>
    <property type="molecule type" value="Genomic_DNA"/>
</dbReference>